<feature type="compositionally biased region" description="Low complexity" evidence="1">
    <location>
        <begin position="369"/>
        <end position="383"/>
    </location>
</feature>
<accession>A0A9N8EPS2</accession>
<evidence type="ECO:0000313" key="2">
    <source>
        <dbReference type="EMBL" id="CAB9524220.1"/>
    </source>
</evidence>
<protein>
    <recommendedName>
        <fullName evidence="4">BZIP domain-containing protein</fullName>
    </recommendedName>
</protein>
<feature type="compositionally biased region" description="Low complexity" evidence="1">
    <location>
        <begin position="501"/>
        <end position="515"/>
    </location>
</feature>
<comment type="caution">
    <text evidence="2">The sequence shown here is derived from an EMBL/GenBank/DDBJ whole genome shotgun (WGS) entry which is preliminary data.</text>
</comment>
<evidence type="ECO:0000313" key="3">
    <source>
        <dbReference type="Proteomes" id="UP001153069"/>
    </source>
</evidence>
<organism evidence="2 3">
    <name type="scientific">Seminavis robusta</name>
    <dbReference type="NCBI Taxonomy" id="568900"/>
    <lineage>
        <taxon>Eukaryota</taxon>
        <taxon>Sar</taxon>
        <taxon>Stramenopiles</taxon>
        <taxon>Ochrophyta</taxon>
        <taxon>Bacillariophyta</taxon>
        <taxon>Bacillariophyceae</taxon>
        <taxon>Bacillariophycidae</taxon>
        <taxon>Naviculales</taxon>
        <taxon>Naviculaceae</taxon>
        <taxon>Seminavis</taxon>
    </lineage>
</organism>
<feature type="compositionally biased region" description="Low complexity" evidence="1">
    <location>
        <begin position="473"/>
        <end position="486"/>
    </location>
</feature>
<dbReference type="EMBL" id="CAICTM010001507">
    <property type="protein sequence ID" value="CAB9524220.1"/>
    <property type="molecule type" value="Genomic_DNA"/>
</dbReference>
<keyword evidence="3" id="KW-1185">Reference proteome</keyword>
<gene>
    <name evidence="2" type="ORF">SEMRO_1509_G278510.1</name>
</gene>
<name>A0A9N8EPS2_9STRA</name>
<feature type="compositionally biased region" description="Low complexity" evidence="1">
    <location>
        <begin position="445"/>
        <end position="454"/>
    </location>
</feature>
<dbReference type="OrthoDB" id="200280at2759"/>
<evidence type="ECO:0000256" key="1">
    <source>
        <dbReference type="SAM" id="MobiDB-lite"/>
    </source>
</evidence>
<dbReference type="AlphaFoldDB" id="A0A9N8EPS2"/>
<reference evidence="2" key="1">
    <citation type="submission" date="2020-06" db="EMBL/GenBank/DDBJ databases">
        <authorList>
            <consortium name="Plant Systems Biology data submission"/>
        </authorList>
    </citation>
    <scope>NUCLEOTIDE SEQUENCE</scope>
    <source>
        <strain evidence="2">D6</strain>
    </source>
</reference>
<feature type="compositionally biased region" description="Basic and acidic residues" evidence="1">
    <location>
        <begin position="185"/>
        <end position="209"/>
    </location>
</feature>
<dbReference type="CDD" id="cd14809">
    <property type="entry name" value="bZIP_AUREO-like"/>
    <property type="match status" value="1"/>
</dbReference>
<proteinExistence type="predicted"/>
<evidence type="ECO:0008006" key="4">
    <source>
        <dbReference type="Google" id="ProtNLM"/>
    </source>
</evidence>
<sequence>MNQRQNQPPQPPAPGQPGAGAPMMAPQAVAQGVSAHLMGLMTNPALAAAAAASPFPAAMLSNPGAFLAMPEAFVNGRAAAQAAVAAQAAAPGGVVLPRLDPNNPMQQQQQQQQQHRQGLSPVPGTAGAVMAVGNMGMAALQPQNGQAQQHQAQYVAQQHQQQQQHVQIIPPANPSKLAMIDDKKAARRTDLTPEERAKQNRDRNREHARSTRLRKKAYVQKLKELVEGLHAERTEEVRQRRVAIQHLAEMQNVRRGVVRTFLRFHSNYETDPRKWETLLEDNFWLKQPVTPYRSFRRTEIEQDCRISRGVQGMIADSASVAVMVEGIGSRSTRWMQIKREEFFFLEESKRGPSRMPRSIQDNRLNAAVSSLSSSSGSSSGSASEEAHKSRKQGQEKNGAAALPAGGAKVSSSSGSSSESRRKQLAAASKDFHDYHAQPLPDPKLGDSGSSSPSEDSPEDSNSTNGEGKRVCTDSSSGDDSGAAIAAPRAMKRRKTDDGNEAQQQAPNASAPAPNNGTFSPNLPPNIAKTGGITANVMGIGATGAAAAPAGGARQDAAPPSGRISAATAVALPPFAGIGKRAAAPEQAAGGARQGAVSNVPSGNASSIGGAAMVTNDTETSSSNSQIPQIRAFYHINEDDMILMEDVLMCPFIFRSQDAVVCGALAECVMPGMFRAHFSARNKLLSVEMVYDAMGFMQQLERASGSERTAQIIPGSLEMALSPTSTEARVITLAEPPFLIVNVNEVWTRLTKYTQMEVEGRELLALLEGEKTLPEASDRPGKPRHKFEDVAKALCASSTNIHYDKDGREFVDFVCSYPLTNANDEVTHLLHTSRELPALPDSLSADQ</sequence>
<feature type="region of interest" description="Disordered" evidence="1">
    <location>
        <begin position="1"/>
        <end position="23"/>
    </location>
</feature>
<dbReference type="Gene3D" id="3.30.450.20">
    <property type="entry name" value="PAS domain"/>
    <property type="match status" value="1"/>
</dbReference>
<feature type="region of interest" description="Disordered" evidence="1">
    <location>
        <begin position="95"/>
        <end position="127"/>
    </location>
</feature>
<dbReference type="Proteomes" id="UP001153069">
    <property type="component" value="Unassembled WGS sequence"/>
</dbReference>
<feature type="region of interest" description="Disordered" evidence="1">
    <location>
        <begin position="366"/>
        <end position="526"/>
    </location>
</feature>
<feature type="region of interest" description="Disordered" evidence="1">
    <location>
        <begin position="185"/>
        <end position="211"/>
    </location>
</feature>